<feature type="transmembrane region" description="Helical" evidence="1">
    <location>
        <begin position="171"/>
        <end position="189"/>
    </location>
</feature>
<feature type="domain" description="GPI ethanolamine phosphate transferase 1 C-terminal" evidence="2">
    <location>
        <begin position="22"/>
        <end position="195"/>
    </location>
</feature>
<evidence type="ECO:0000313" key="3">
    <source>
        <dbReference type="EMBL" id="KAF7441125.1"/>
    </source>
</evidence>
<dbReference type="InterPro" id="IPR017852">
    <property type="entry name" value="GPI_EtnP_transferase_1_C"/>
</dbReference>
<keyword evidence="1" id="KW-0808">Transferase</keyword>
<protein>
    <recommendedName>
        <fullName evidence="1">GPI ethanolamine phosphate transferase 1</fullName>
        <ecNumber evidence="1">2.-.-.-</ecNumber>
    </recommendedName>
</protein>
<dbReference type="Proteomes" id="UP000623687">
    <property type="component" value="Unassembled WGS sequence"/>
</dbReference>
<comment type="subcellular location">
    <subcellularLocation>
        <location evidence="1">Endoplasmic reticulum membrane</location>
        <topology evidence="1">Multi-pass membrane protein</topology>
    </subcellularLocation>
</comment>
<dbReference type="GO" id="GO:0005789">
    <property type="term" value="C:endoplasmic reticulum membrane"/>
    <property type="evidence" value="ECO:0007669"/>
    <property type="project" value="UniProtKB-SubCell"/>
</dbReference>
<name>A0A8H7DXU0_PLEOS</name>
<dbReference type="GeneID" id="59371315"/>
<keyword evidence="1" id="KW-0256">Endoplasmic reticulum</keyword>
<evidence type="ECO:0000313" key="4">
    <source>
        <dbReference type="Proteomes" id="UP000623687"/>
    </source>
</evidence>
<dbReference type="PANTHER" id="PTHR12250">
    <property type="entry name" value="PHOSPHATIDYLINOSITOL GLYCAN, CLASS N"/>
    <property type="match status" value="1"/>
</dbReference>
<evidence type="ECO:0000256" key="1">
    <source>
        <dbReference type="RuleBase" id="RU367138"/>
    </source>
</evidence>
<dbReference type="GO" id="GO:0006506">
    <property type="term" value="P:GPI anchor biosynthetic process"/>
    <property type="evidence" value="ECO:0007669"/>
    <property type="project" value="UniProtKB-UniPathway"/>
</dbReference>
<comment type="similarity">
    <text evidence="1">Belongs to the PIGG/PIGN/PIGO family. PIGN subfamily.</text>
</comment>
<dbReference type="PANTHER" id="PTHR12250:SF0">
    <property type="entry name" value="GPI ETHANOLAMINE PHOSPHATE TRANSFERASE 1"/>
    <property type="match status" value="1"/>
</dbReference>
<dbReference type="Pfam" id="PF04987">
    <property type="entry name" value="PigN"/>
    <property type="match status" value="1"/>
</dbReference>
<keyword evidence="4" id="KW-1185">Reference proteome</keyword>
<keyword evidence="1" id="KW-0337">GPI-anchor biosynthesis</keyword>
<gene>
    <name evidence="3" type="primary">MCD4_1</name>
    <name evidence="3" type="ORF">PC9H_001474</name>
</gene>
<feature type="transmembrane region" description="Helical" evidence="1">
    <location>
        <begin position="148"/>
        <end position="165"/>
    </location>
</feature>
<keyword evidence="1" id="KW-1133">Transmembrane helix</keyword>
<dbReference type="EC" id="2.-.-.-" evidence="1"/>
<proteinExistence type="inferred from homology"/>
<comment type="caution">
    <text evidence="3">The sequence shown here is derived from an EMBL/GenBank/DDBJ whole genome shotgun (WGS) entry which is preliminary data.</text>
</comment>
<keyword evidence="1" id="KW-0812">Transmembrane</keyword>
<dbReference type="VEuPathDB" id="FungiDB:PC9H_001474"/>
<organism evidence="3 4">
    <name type="scientific">Pleurotus ostreatus</name>
    <name type="common">Oyster mushroom</name>
    <name type="synonym">White-rot fungus</name>
    <dbReference type="NCBI Taxonomy" id="5322"/>
    <lineage>
        <taxon>Eukaryota</taxon>
        <taxon>Fungi</taxon>
        <taxon>Dikarya</taxon>
        <taxon>Basidiomycota</taxon>
        <taxon>Agaricomycotina</taxon>
        <taxon>Agaricomycetes</taxon>
        <taxon>Agaricomycetidae</taxon>
        <taxon>Agaricales</taxon>
        <taxon>Pleurotineae</taxon>
        <taxon>Pleurotaceae</taxon>
        <taxon>Pleurotus</taxon>
    </lineage>
</organism>
<evidence type="ECO:0000259" key="2">
    <source>
        <dbReference type="Pfam" id="PF04987"/>
    </source>
</evidence>
<dbReference type="InterPro" id="IPR007070">
    <property type="entry name" value="GPI_EtnP_transferase_1"/>
</dbReference>
<keyword evidence="1" id="KW-0472">Membrane</keyword>
<comment type="function">
    <text evidence="1">Ethanolamine phosphate transferase involved in glycosylphosphatidylinositol-anchor biosynthesis. Transfers ethanolamine phosphate to the first alpha-1,4-linked mannose of the glycosylphosphatidylinositol precursor of GPI-anchor.</text>
</comment>
<comment type="pathway">
    <text evidence="1">Glycolipid biosynthesis; glycosylphosphatidylinositol-anchor biosynthesis.</text>
</comment>
<reference evidence="3" key="1">
    <citation type="submission" date="2019-07" db="EMBL/GenBank/DDBJ databases">
        <authorList>
            <person name="Palmer J.M."/>
        </authorList>
    </citation>
    <scope>NUCLEOTIDE SEQUENCE</scope>
    <source>
        <strain evidence="3">PC9</strain>
    </source>
</reference>
<feature type="transmembrane region" description="Helical" evidence="1">
    <location>
        <begin position="81"/>
        <end position="107"/>
    </location>
</feature>
<dbReference type="AlphaFoldDB" id="A0A8H7DXU0"/>
<dbReference type="GO" id="GO:0051377">
    <property type="term" value="F:mannose-ethanolamine phosphotransferase activity"/>
    <property type="evidence" value="ECO:0007669"/>
    <property type="project" value="UniProtKB-UniRule"/>
</dbReference>
<sequence>MEVVSIEGIDNKFGNALAKTAYLIRFGVWFVVLSVNAEGLFYLAYAVTLQIWIEVETSLRNEQPVANSGEYRSLRLDDLRIAIFFLFFAQFGFFGAGNVASIVSFYLEPVDRLVITFKPFLVFGLLVKILFEYCAVDSMVLHQMGKAVIPYVILSVSLATLNARLHLPPFSILLVALPLTDVVTLTFFYQVSDVGKNLPSGTLPHRSHIFTSRIVDRN</sequence>
<accession>A0A8H7DXU0</accession>
<dbReference type="OrthoDB" id="2748310at2759"/>
<comment type="caution">
    <text evidence="1">Lacks conserved residue(s) required for the propagation of feature annotation.</text>
</comment>
<dbReference type="UniPathway" id="UPA00196"/>
<dbReference type="EMBL" id="JACETU010000001">
    <property type="protein sequence ID" value="KAF7441125.1"/>
    <property type="molecule type" value="Genomic_DNA"/>
</dbReference>
<feature type="transmembrane region" description="Helical" evidence="1">
    <location>
        <begin position="113"/>
        <end position="136"/>
    </location>
</feature>
<dbReference type="RefSeq" id="XP_036636969.1">
    <property type="nucleotide sequence ID" value="XM_036771124.1"/>
</dbReference>
<feature type="transmembrane region" description="Helical" evidence="1">
    <location>
        <begin position="22"/>
        <end position="45"/>
    </location>
</feature>